<dbReference type="KEGG" id="bvg:104885877"/>
<feature type="chain" id="PRO_5005296738" evidence="2">
    <location>
        <begin position="19"/>
        <end position="119"/>
    </location>
</feature>
<keyword evidence="2" id="KW-0732">Signal</keyword>
<keyword evidence="4" id="KW-1185">Reference proteome</keyword>
<dbReference type="EMBL" id="KQ100927">
    <property type="protein sequence ID" value="KMS93610.1"/>
    <property type="molecule type" value="Genomic_DNA"/>
</dbReference>
<dbReference type="AlphaFoldDB" id="A0A0J8DSA5"/>
<evidence type="ECO:0000256" key="1">
    <source>
        <dbReference type="SAM" id="MobiDB-lite"/>
    </source>
</evidence>
<evidence type="ECO:0000313" key="3">
    <source>
        <dbReference type="EMBL" id="KMS93610.1"/>
    </source>
</evidence>
<evidence type="ECO:0000313" key="4">
    <source>
        <dbReference type="Proteomes" id="UP000035740"/>
    </source>
</evidence>
<dbReference type="Gramene" id="KMS93610">
    <property type="protein sequence ID" value="KMS93610"/>
    <property type="gene ID" value="BVRB_029740"/>
</dbReference>
<reference evidence="3 4" key="1">
    <citation type="journal article" date="2014" name="Nature">
        <title>The genome of the recently domesticated crop plant sugar beet (Beta vulgaris).</title>
        <authorList>
            <person name="Dohm J.C."/>
            <person name="Minoche A.E."/>
            <person name="Holtgrawe D."/>
            <person name="Capella-Gutierrez S."/>
            <person name="Zakrzewski F."/>
            <person name="Tafer H."/>
            <person name="Rupp O."/>
            <person name="Sorensen T.R."/>
            <person name="Stracke R."/>
            <person name="Reinhardt R."/>
            <person name="Goesmann A."/>
            <person name="Kraft T."/>
            <person name="Schulz B."/>
            <person name="Stadler P.F."/>
            <person name="Schmidt T."/>
            <person name="Gabaldon T."/>
            <person name="Lehrach H."/>
            <person name="Weisshaar B."/>
            <person name="Himmelbauer H."/>
        </authorList>
    </citation>
    <scope>NUCLEOTIDE SEQUENCE [LARGE SCALE GENOMIC DNA]</scope>
    <source>
        <tissue evidence="3">Taproot</tissue>
    </source>
</reference>
<name>A0A0J8DSA5_BETVV</name>
<accession>A0A0J8DSA5</accession>
<dbReference type="Proteomes" id="UP000035740">
    <property type="component" value="Unassembled WGS sequence"/>
</dbReference>
<evidence type="ECO:0000256" key="2">
    <source>
        <dbReference type="SAM" id="SignalP"/>
    </source>
</evidence>
<feature type="signal peptide" evidence="2">
    <location>
        <begin position="1"/>
        <end position="18"/>
    </location>
</feature>
<gene>
    <name evidence="3" type="ORF">BVRB_029740</name>
</gene>
<proteinExistence type="predicted"/>
<protein>
    <submittedName>
        <fullName evidence="3">Uncharacterized protein</fullName>
    </submittedName>
</protein>
<organism evidence="3 4">
    <name type="scientific">Beta vulgaris subsp. vulgaris</name>
    <name type="common">Beet</name>
    <dbReference type="NCBI Taxonomy" id="3555"/>
    <lineage>
        <taxon>Eukaryota</taxon>
        <taxon>Viridiplantae</taxon>
        <taxon>Streptophyta</taxon>
        <taxon>Embryophyta</taxon>
        <taxon>Tracheophyta</taxon>
        <taxon>Spermatophyta</taxon>
        <taxon>Magnoliopsida</taxon>
        <taxon>eudicotyledons</taxon>
        <taxon>Gunneridae</taxon>
        <taxon>Pentapetalae</taxon>
        <taxon>Caryophyllales</taxon>
        <taxon>Chenopodiaceae</taxon>
        <taxon>Betoideae</taxon>
        <taxon>Beta</taxon>
    </lineage>
</organism>
<feature type="region of interest" description="Disordered" evidence="1">
    <location>
        <begin position="36"/>
        <end position="55"/>
    </location>
</feature>
<sequence length="119" mass="13769">MRNLFIFLLAINIFSVFSRDLPRSDIDLYNLRRTGPAMAGPVRLPPGTSDDDDDTDSVVWVQDLQADYQDAVNSRVDWTIEEEVSSDIDDTDSIISREWTDEIQDEYRQELLDVLLTHF</sequence>